<keyword evidence="2" id="KW-1185">Reference proteome</keyword>
<dbReference type="PATRIC" id="fig|1321818.3.peg.1165"/>
<evidence type="ECO:0000313" key="2">
    <source>
        <dbReference type="Proteomes" id="UP000016536"/>
    </source>
</evidence>
<dbReference type="AlphaFoldDB" id="U1QQE4"/>
<sequence length="295" mass="32328">MSFWQCVQEGAKSAVVWPEDSYLNALRAFGELTAEERTIGGVCHIAHPGGDGLTLSMHKPLDRNFLAHVDWSSGTLKEGEGGDGRDSDYANSTAVHFYPRFGAFAMAAVNRASPRQGAVKRLMERCFPLEHGFHWAVRPIMDTTALDVFKGSTIGITSLTTKFSTLKQLGLEPTGVASFGDALAENIDAELDIDVTMTLNAKRGASRGMQKRLRGALLRDLARLLAGKDNGTKVTAILENGRTEILDLVEQALVVSQEIDDKDTASNERLFRELLNIIVSVSDDRQDQVYGMLER</sequence>
<reference evidence="1 2" key="1">
    <citation type="submission" date="2013-08" db="EMBL/GenBank/DDBJ databases">
        <authorList>
            <person name="Weinstock G."/>
            <person name="Sodergren E."/>
            <person name="Wylie T."/>
            <person name="Fulton L."/>
            <person name="Fulton R."/>
            <person name="Fronick C."/>
            <person name="O'Laughlin M."/>
            <person name="Godfrey J."/>
            <person name="Miner T."/>
            <person name="Herter B."/>
            <person name="Appelbaum E."/>
            <person name="Cordes M."/>
            <person name="Lek S."/>
            <person name="Wollam A."/>
            <person name="Pepin K.H."/>
            <person name="Palsikar V.B."/>
            <person name="Mitreva M."/>
            <person name="Wilson R.K."/>
        </authorList>
    </citation>
    <scope>NUCLEOTIDE SEQUENCE [LARGE SCALE GENOMIC DNA]</scope>
    <source>
        <strain evidence="1 2">F0542</strain>
    </source>
</reference>
<gene>
    <name evidence="1" type="ORF">HMPREF1979_01387</name>
</gene>
<evidence type="ECO:0000313" key="1">
    <source>
        <dbReference type="EMBL" id="ERH24271.1"/>
    </source>
</evidence>
<proteinExistence type="predicted"/>
<dbReference type="EMBL" id="AWSE01000067">
    <property type="protein sequence ID" value="ERH24271.1"/>
    <property type="molecule type" value="Genomic_DNA"/>
</dbReference>
<dbReference type="HOGENOM" id="CLU_942101_0_0_11"/>
<name>U1QQE4_9ACTO</name>
<protein>
    <submittedName>
        <fullName evidence="1">Uncharacterized protein</fullName>
    </submittedName>
</protein>
<dbReference type="Proteomes" id="UP000016536">
    <property type="component" value="Unassembled WGS sequence"/>
</dbReference>
<accession>U1QQE4</accession>
<comment type="caution">
    <text evidence="1">The sequence shown here is derived from an EMBL/GenBank/DDBJ whole genome shotgun (WGS) entry which is preliminary data.</text>
</comment>
<organism evidence="1 2">
    <name type="scientific">Actinomyces johnsonii F0542</name>
    <dbReference type="NCBI Taxonomy" id="1321818"/>
    <lineage>
        <taxon>Bacteria</taxon>
        <taxon>Bacillati</taxon>
        <taxon>Actinomycetota</taxon>
        <taxon>Actinomycetes</taxon>
        <taxon>Actinomycetales</taxon>
        <taxon>Actinomycetaceae</taxon>
        <taxon>Actinomyces</taxon>
    </lineage>
</organism>